<accession>A0ABR2Z7I0</accession>
<name>A0ABR2Z7I0_9AGAR</name>
<protein>
    <submittedName>
        <fullName evidence="2">Uncharacterized protein</fullName>
    </submittedName>
</protein>
<evidence type="ECO:0000313" key="3">
    <source>
        <dbReference type="Proteomes" id="UP001437256"/>
    </source>
</evidence>
<evidence type="ECO:0000256" key="1">
    <source>
        <dbReference type="SAM" id="Phobius"/>
    </source>
</evidence>
<dbReference type="EMBL" id="JBBXMP010000497">
    <property type="protein sequence ID" value="KAL0057551.1"/>
    <property type="molecule type" value="Genomic_DNA"/>
</dbReference>
<keyword evidence="3" id="KW-1185">Reference proteome</keyword>
<evidence type="ECO:0000313" key="2">
    <source>
        <dbReference type="EMBL" id="KAL0057551.1"/>
    </source>
</evidence>
<feature type="non-terminal residue" evidence="2">
    <location>
        <position position="1"/>
    </location>
</feature>
<dbReference type="Proteomes" id="UP001437256">
    <property type="component" value="Unassembled WGS sequence"/>
</dbReference>
<comment type="caution">
    <text evidence="2">The sequence shown here is derived from an EMBL/GenBank/DDBJ whole genome shotgun (WGS) entry which is preliminary data.</text>
</comment>
<proteinExistence type="predicted"/>
<reference evidence="2 3" key="1">
    <citation type="submission" date="2024-05" db="EMBL/GenBank/DDBJ databases">
        <title>A draft genome resource for the thread blight pathogen Marasmius tenuissimus strain MS-2.</title>
        <authorList>
            <person name="Yulfo-Soto G.E."/>
            <person name="Baruah I.K."/>
            <person name="Amoako-Attah I."/>
            <person name="Bukari Y."/>
            <person name="Meinhardt L.W."/>
            <person name="Bailey B.A."/>
            <person name="Cohen S.P."/>
        </authorList>
    </citation>
    <scope>NUCLEOTIDE SEQUENCE [LARGE SCALE GENOMIC DNA]</scope>
    <source>
        <strain evidence="2 3">MS-2</strain>
    </source>
</reference>
<organism evidence="2 3">
    <name type="scientific">Marasmius tenuissimus</name>
    <dbReference type="NCBI Taxonomy" id="585030"/>
    <lineage>
        <taxon>Eukaryota</taxon>
        <taxon>Fungi</taxon>
        <taxon>Dikarya</taxon>
        <taxon>Basidiomycota</taxon>
        <taxon>Agaricomycotina</taxon>
        <taxon>Agaricomycetes</taxon>
        <taxon>Agaricomycetidae</taxon>
        <taxon>Agaricales</taxon>
        <taxon>Marasmiineae</taxon>
        <taxon>Marasmiaceae</taxon>
        <taxon>Marasmius</taxon>
    </lineage>
</organism>
<keyword evidence="1" id="KW-1133">Transmembrane helix</keyword>
<feature type="transmembrane region" description="Helical" evidence="1">
    <location>
        <begin position="15"/>
        <end position="35"/>
    </location>
</feature>
<gene>
    <name evidence="2" type="ORF">AAF712_015805</name>
</gene>
<keyword evidence="1" id="KW-0812">Transmembrane</keyword>
<keyword evidence="1" id="KW-0472">Membrane</keyword>
<sequence>ILSLRIWAVWHRGRMITAILLVMIVGCVVPALFFYNMFVKGVQFPDPTPIPGIAGFGECFHLISNKDIVVCWALLMVYDTGTLFHT</sequence>